<evidence type="ECO:0000313" key="1">
    <source>
        <dbReference type="EMBL" id="JAE13095.1"/>
    </source>
</evidence>
<reference evidence="1" key="2">
    <citation type="journal article" date="2015" name="Data Brief">
        <title>Shoot transcriptome of the giant reed, Arundo donax.</title>
        <authorList>
            <person name="Barrero R.A."/>
            <person name="Guerrero F.D."/>
            <person name="Moolhuijzen P."/>
            <person name="Goolsby J.A."/>
            <person name="Tidwell J."/>
            <person name="Bellgard S.E."/>
            <person name="Bellgard M.I."/>
        </authorList>
    </citation>
    <scope>NUCLEOTIDE SEQUENCE</scope>
    <source>
        <tissue evidence="1">Shoot tissue taken approximately 20 cm above the soil surface</tissue>
    </source>
</reference>
<sequence length="17" mass="1825">MPSVVDEIGVVMHPVCL</sequence>
<name>A0A0A9FJE1_ARUDO</name>
<accession>A0A0A9FJE1</accession>
<dbReference type="EMBL" id="GBRH01184801">
    <property type="protein sequence ID" value="JAE13095.1"/>
    <property type="molecule type" value="Transcribed_RNA"/>
</dbReference>
<organism evidence="1">
    <name type="scientific">Arundo donax</name>
    <name type="common">Giant reed</name>
    <name type="synonym">Donax arundinaceus</name>
    <dbReference type="NCBI Taxonomy" id="35708"/>
    <lineage>
        <taxon>Eukaryota</taxon>
        <taxon>Viridiplantae</taxon>
        <taxon>Streptophyta</taxon>
        <taxon>Embryophyta</taxon>
        <taxon>Tracheophyta</taxon>
        <taxon>Spermatophyta</taxon>
        <taxon>Magnoliopsida</taxon>
        <taxon>Liliopsida</taxon>
        <taxon>Poales</taxon>
        <taxon>Poaceae</taxon>
        <taxon>PACMAD clade</taxon>
        <taxon>Arundinoideae</taxon>
        <taxon>Arundineae</taxon>
        <taxon>Arundo</taxon>
    </lineage>
</organism>
<protein>
    <submittedName>
        <fullName evidence="1">Uncharacterized protein</fullName>
    </submittedName>
</protein>
<reference evidence="1" key="1">
    <citation type="submission" date="2014-09" db="EMBL/GenBank/DDBJ databases">
        <authorList>
            <person name="Magalhaes I.L.F."/>
            <person name="Oliveira U."/>
            <person name="Santos F.R."/>
            <person name="Vidigal T.H.D.A."/>
            <person name="Brescovit A.D."/>
            <person name="Santos A.J."/>
        </authorList>
    </citation>
    <scope>NUCLEOTIDE SEQUENCE</scope>
    <source>
        <tissue evidence="1">Shoot tissue taken approximately 20 cm above the soil surface</tissue>
    </source>
</reference>
<dbReference type="AlphaFoldDB" id="A0A0A9FJE1"/>
<proteinExistence type="predicted"/>